<organism evidence="2 3">
    <name type="scientific">Gordonia phage Nyceirae</name>
    <dbReference type="NCBI Taxonomy" id="1887651"/>
    <lineage>
        <taxon>Viruses</taxon>
        <taxon>Duplodnaviria</taxon>
        <taxon>Heunggongvirae</taxon>
        <taxon>Uroviricota</taxon>
        <taxon>Caudoviricetes</taxon>
        <taxon>Nyceiraevirus</taxon>
        <taxon>Nyceiraevirus nyceirae</taxon>
    </lineage>
</organism>
<evidence type="ECO:0000313" key="3">
    <source>
        <dbReference type="Proteomes" id="UP000201968"/>
    </source>
</evidence>
<dbReference type="GeneID" id="29078388"/>
<dbReference type="InterPro" id="IPR029432">
    <property type="entry name" value="Gp28/Gp37-like_dom"/>
</dbReference>
<keyword evidence="3" id="KW-1185">Reference proteome</keyword>
<dbReference type="RefSeq" id="YP_009277941.1">
    <property type="nucleotide sequence ID" value="NC_031004.1"/>
</dbReference>
<reference evidence="3" key="1">
    <citation type="submission" date="2016-07" db="EMBL/GenBank/DDBJ databases">
        <authorList>
            <person name="Florea S."/>
            <person name="Webb J.S."/>
            <person name="Jaromczyk J."/>
            <person name="Schardl C.L."/>
        </authorList>
    </citation>
    <scope>NUCLEOTIDE SEQUENCE [LARGE SCALE GENOMIC DNA]</scope>
</reference>
<sequence length="552" mass="62821">MGLTMTTTAFDPDAVYHQLKAVEKRTRERHFGSSLIRWWDGDMNINIELRNEVFTEGEDPVYAVGGGKTQVPYKSPEGYFAYDWLPDPEDLHMTVEIHDPDDPWRGYESRVTYKALDVDLVEDEDGTEFVEVTWVTLLAHWEHMILMANPILPVIFQLPHIFAIALNTRTAYLTAWQLNLAVTYAPLYRFPDNPFSLKAYREAVDPRTWPMVVNPRTLLGDRSKPTITNFRFDMALDAMKQGLKDAQCIPWARQWLVGDPQPFPEFMTLVRNTIIIDIEQREGVPGLTGTMVDGWIQLIVELADDLVTEVVHPILDPNDMTPLPSQTPIGDALGLAPAQPWPVFRRGQYSGLVGSRISKKKSTGSVFWTGGRSPEWVNQGIALAISTALEYVGFAMAIPGLGNLYQGQLDNTVLAFAKVEDRPRARKAGRFGLRHVWCSEGATGFGISTGLALRQGWYLSRPHLVRQAEVLDGFPYLIGRHIRRGSWCVFEMPDESLYIDQITNVKHRRDRESELRYVLVCGDDEDDEDPIAQLFRHYNDLRTVGRKLFLER</sequence>
<dbReference type="OrthoDB" id="1419at10239"/>
<dbReference type="KEGG" id="vg:29078388"/>
<feature type="domain" description="Gp28/Gp37-like" evidence="1">
    <location>
        <begin position="36"/>
        <end position="523"/>
    </location>
</feature>
<accession>A0A1C9EHX5</accession>
<name>A0A1C9EHX5_9CAUD</name>
<protein>
    <submittedName>
        <fullName evidence="2">Minor tail protein</fullName>
    </submittedName>
</protein>
<proteinExistence type="predicted"/>
<gene>
    <name evidence="2" type="primary">23</name>
    <name evidence="2" type="ORF">SEA_NYCEIRAE_23</name>
</gene>
<evidence type="ECO:0000259" key="1">
    <source>
        <dbReference type="Pfam" id="PF14594"/>
    </source>
</evidence>
<dbReference type="Proteomes" id="UP000201968">
    <property type="component" value="Segment"/>
</dbReference>
<dbReference type="EMBL" id="KX557282">
    <property type="protein sequence ID" value="AON97386.1"/>
    <property type="molecule type" value="Genomic_DNA"/>
</dbReference>
<evidence type="ECO:0000313" key="2">
    <source>
        <dbReference type="EMBL" id="AON97386.1"/>
    </source>
</evidence>
<dbReference type="Pfam" id="PF14594">
    <property type="entry name" value="Sipho_Gp37"/>
    <property type="match status" value="1"/>
</dbReference>